<dbReference type="AlphaFoldDB" id="A0AAN7MY57"/>
<name>A0AAN7MY57_MYCAM</name>
<accession>A0AAN7MY57</accession>
<dbReference type="EMBL" id="JAUNZN010000044">
    <property type="protein sequence ID" value="KAK4806227.1"/>
    <property type="molecule type" value="Genomic_DNA"/>
</dbReference>
<protein>
    <submittedName>
        <fullName evidence="1">Uncharacterized protein</fullName>
    </submittedName>
</protein>
<sequence length="103" mass="11682">MITAAQATSSLDLSIKLFCISEQQVQQCLSSGRALHHLYYKVVLNPLKLSTTTRLYSINWDQLDTTWGPSHRRQSSMNFSSMGPSHRLQFFTNCSSVGPFQRV</sequence>
<organism evidence="1 2">
    <name type="scientific">Mycteria americana</name>
    <name type="common">Wood stork</name>
    <dbReference type="NCBI Taxonomy" id="33587"/>
    <lineage>
        <taxon>Eukaryota</taxon>
        <taxon>Metazoa</taxon>
        <taxon>Chordata</taxon>
        <taxon>Craniata</taxon>
        <taxon>Vertebrata</taxon>
        <taxon>Euteleostomi</taxon>
        <taxon>Archelosauria</taxon>
        <taxon>Archosauria</taxon>
        <taxon>Dinosauria</taxon>
        <taxon>Saurischia</taxon>
        <taxon>Theropoda</taxon>
        <taxon>Coelurosauria</taxon>
        <taxon>Aves</taxon>
        <taxon>Neognathae</taxon>
        <taxon>Neoaves</taxon>
        <taxon>Aequornithes</taxon>
        <taxon>Ciconiiformes</taxon>
        <taxon>Ciconiidae</taxon>
        <taxon>Mycteria</taxon>
    </lineage>
</organism>
<evidence type="ECO:0000313" key="1">
    <source>
        <dbReference type="EMBL" id="KAK4806227.1"/>
    </source>
</evidence>
<keyword evidence="2" id="KW-1185">Reference proteome</keyword>
<comment type="caution">
    <text evidence="1">The sequence shown here is derived from an EMBL/GenBank/DDBJ whole genome shotgun (WGS) entry which is preliminary data.</text>
</comment>
<reference evidence="1 2" key="1">
    <citation type="journal article" date="2023" name="J. Hered.">
        <title>Chromosome-level genome of the wood stork (Mycteria americana) provides insight into avian chromosome evolution.</title>
        <authorList>
            <person name="Flamio R. Jr."/>
            <person name="Ramstad K.M."/>
        </authorList>
    </citation>
    <scope>NUCLEOTIDE SEQUENCE [LARGE SCALE GENOMIC DNA]</scope>
    <source>
        <strain evidence="1">JAX WOST 10</strain>
    </source>
</reference>
<dbReference type="Proteomes" id="UP001333110">
    <property type="component" value="Unassembled WGS sequence"/>
</dbReference>
<gene>
    <name evidence="1" type="ORF">QYF61_013371</name>
</gene>
<proteinExistence type="predicted"/>
<evidence type="ECO:0000313" key="2">
    <source>
        <dbReference type="Proteomes" id="UP001333110"/>
    </source>
</evidence>